<feature type="domain" description="SAC3/GANP/THP3 conserved" evidence="1">
    <location>
        <begin position="12"/>
        <end position="299"/>
    </location>
</feature>
<dbReference type="GO" id="GO:0051225">
    <property type="term" value="P:spindle assembly"/>
    <property type="evidence" value="ECO:0007669"/>
    <property type="project" value="TreeGrafter"/>
</dbReference>
<dbReference type="InterPro" id="IPR005062">
    <property type="entry name" value="SAC3/GANP/THP3_conserved"/>
</dbReference>
<dbReference type="AlphaFoldDB" id="A0A0K8V476"/>
<dbReference type="InterPro" id="IPR045107">
    <property type="entry name" value="SAC3/GANP/THP3"/>
</dbReference>
<dbReference type="EMBL" id="GDHF01018615">
    <property type="protein sequence ID" value="JAI33699.1"/>
    <property type="molecule type" value="Transcribed_RNA"/>
</dbReference>
<dbReference type="GO" id="GO:0051298">
    <property type="term" value="P:centrosome duplication"/>
    <property type="evidence" value="ECO:0007669"/>
    <property type="project" value="TreeGrafter"/>
</dbReference>
<evidence type="ECO:0000259" key="1">
    <source>
        <dbReference type="Pfam" id="PF03399"/>
    </source>
</evidence>
<dbReference type="Pfam" id="PF03399">
    <property type="entry name" value="SAC3_GANP"/>
    <property type="match status" value="1"/>
</dbReference>
<sequence>MSNHIKGTCELFCPDAEAKLRIKERLLHYYELKNGEKNVPGQLVKAFARSAAGVKAPRAKDLRTEICLQRTVEYLLKDIILDKRRSYNFIYDFIFDRLRAVRQEVVMQQYSERQTLKLLEPMISFLAYSRYRLCEEQIDNFDAKICNQHLQECLKRVLCCYDDIGVDSLNLSELNRRSFVEAIYLLFNLGTTEALNRVLSLPTEVSKNETFDLAYRIAINYYQGNFYRVLVGIQKLPHILSAIAALKLQTLRRKVYMVFAHAYTSKQLFVPASFLCKLLLYEDVSNLLADCKYYNIKLSEDKSSLHFQKSEFNINAVTLKETHECFVEKKLTKIYLPEVLLLKRV</sequence>
<dbReference type="GO" id="GO:0005634">
    <property type="term" value="C:nucleus"/>
    <property type="evidence" value="ECO:0007669"/>
    <property type="project" value="TreeGrafter"/>
</dbReference>
<proteinExistence type="predicted"/>
<dbReference type="OrthoDB" id="264795at2759"/>
<dbReference type="PANTHER" id="PTHR12436:SF38">
    <property type="entry name" value="SAC3 DOMAIN-CONTAINING PROTEIN 1"/>
    <property type="match status" value="1"/>
</dbReference>
<accession>A0A0K8V476</accession>
<dbReference type="GeneID" id="108978610"/>
<dbReference type="PANTHER" id="PTHR12436">
    <property type="entry name" value="80 KDA MCM3-ASSOCIATED PROTEIN"/>
    <property type="match status" value="1"/>
</dbReference>
<dbReference type="GO" id="GO:0005813">
    <property type="term" value="C:centrosome"/>
    <property type="evidence" value="ECO:0007669"/>
    <property type="project" value="TreeGrafter"/>
</dbReference>
<gene>
    <name evidence="2" type="primary">Mcm3ap</name>
    <name evidence="2" type="ORF">c0_g1_i1</name>
</gene>
<name>A0A0K8V476_BACLA</name>
<organism evidence="2">
    <name type="scientific">Bactrocera latifrons</name>
    <name type="common">Malaysian fruit fly</name>
    <name type="synonym">Chaetodacus latifrons</name>
    <dbReference type="NCBI Taxonomy" id="174628"/>
    <lineage>
        <taxon>Eukaryota</taxon>
        <taxon>Metazoa</taxon>
        <taxon>Ecdysozoa</taxon>
        <taxon>Arthropoda</taxon>
        <taxon>Hexapoda</taxon>
        <taxon>Insecta</taxon>
        <taxon>Pterygota</taxon>
        <taxon>Neoptera</taxon>
        <taxon>Endopterygota</taxon>
        <taxon>Diptera</taxon>
        <taxon>Brachycera</taxon>
        <taxon>Muscomorpha</taxon>
        <taxon>Tephritoidea</taxon>
        <taxon>Tephritidae</taxon>
        <taxon>Bactrocera</taxon>
        <taxon>Bactrocera</taxon>
    </lineage>
</organism>
<protein>
    <submittedName>
        <fullName evidence="2">MCM3-associated protein</fullName>
    </submittedName>
</protein>
<evidence type="ECO:0000313" key="2">
    <source>
        <dbReference type="EMBL" id="JAI33699.1"/>
    </source>
</evidence>
<dbReference type="Gene3D" id="1.25.40.990">
    <property type="match status" value="1"/>
</dbReference>
<reference evidence="2" key="1">
    <citation type="submission" date="2015-06" db="EMBL/GenBank/DDBJ databases">
        <authorList>
            <person name="Hoefler B.C."/>
            <person name="Straight P.D."/>
        </authorList>
    </citation>
    <scope>NUCLEOTIDE SEQUENCE</scope>
</reference>
<dbReference type="GO" id="GO:0005819">
    <property type="term" value="C:spindle"/>
    <property type="evidence" value="ECO:0007669"/>
    <property type="project" value="TreeGrafter"/>
</dbReference>